<dbReference type="EMBL" id="JANBPW010006868">
    <property type="protein sequence ID" value="KAJ1926964.1"/>
    <property type="molecule type" value="Genomic_DNA"/>
</dbReference>
<comment type="caution">
    <text evidence="1">The sequence shown here is derived from an EMBL/GenBank/DDBJ whole genome shotgun (WGS) entry which is preliminary data.</text>
</comment>
<organism evidence="1 2">
    <name type="scientific">Linderina macrospora</name>
    <dbReference type="NCBI Taxonomy" id="4868"/>
    <lineage>
        <taxon>Eukaryota</taxon>
        <taxon>Fungi</taxon>
        <taxon>Fungi incertae sedis</taxon>
        <taxon>Zoopagomycota</taxon>
        <taxon>Kickxellomycotina</taxon>
        <taxon>Kickxellomycetes</taxon>
        <taxon>Kickxellales</taxon>
        <taxon>Kickxellaceae</taxon>
        <taxon>Linderina</taxon>
    </lineage>
</organism>
<protein>
    <submittedName>
        <fullName evidence="1">Vacuolar protein sorting-associated protein 13</fullName>
    </submittedName>
</protein>
<evidence type="ECO:0000313" key="1">
    <source>
        <dbReference type="EMBL" id="KAJ1926964.1"/>
    </source>
</evidence>
<accession>A0ACC1IXH5</accession>
<name>A0ACC1IXH5_9FUNG</name>
<evidence type="ECO:0000313" key="2">
    <source>
        <dbReference type="Proteomes" id="UP001150603"/>
    </source>
</evidence>
<reference evidence="1" key="1">
    <citation type="submission" date="2022-07" db="EMBL/GenBank/DDBJ databases">
        <title>Phylogenomic reconstructions and comparative analyses of Kickxellomycotina fungi.</title>
        <authorList>
            <person name="Reynolds N.K."/>
            <person name="Stajich J.E."/>
            <person name="Barry K."/>
            <person name="Grigoriev I.V."/>
            <person name="Crous P."/>
            <person name="Smith M.E."/>
        </authorList>
    </citation>
    <scope>NUCLEOTIDE SEQUENCE</scope>
    <source>
        <strain evidence="1">NRRL 5244</strain>
    </source>
</reference>
<gene>
    <name evidence="1" type="primary">VPS13_7</name>
    <name evidence="1" type="ORF">FBU59_007266</name>
</gene>
<feature type="non-terminal residue" evidence="1">
    <location>
        <position position="277"/>
    </location>
</feature>
<dbReference type="Proteomes" id="UP001150603">
    <property type="component" value="Unassembled WGS sequence"/>
</dbReference>
<sequence>MRSEIRRRKSELQSGSSTGGEQGASAGAAGAGVSGWVGSWISGWVGGSGTADNTQTQTSADSLHDTDDTHLSEKQVQELYDTIEFNEDMVDDAEYDLPKETIKLAATALLRSGSLKLKVDRKDRDHTLMGIFYDLLKVDLLQRPQNIVADISMHRFEVVDGTLPGTQYPRMIYLNPDAPEVDSDQPSMKDVITAVADAPGGMVALLEHGSDDSKDPFLKVHFEKDPLDGHADSVLNMKVKSLNVVYHPTAAKAIMDFFEPPSSASAESMHALIAAAS</sequence>
<proteinExistence type="predicted"/>
<keyword evidence="2" id="KW-1185">Reference proteome</keyword>